<feature type="compositionally biased region" description="Low complexity" evidence="2">
    <location>
        <begin position="330"/>
        <end position="347"/>
    </location>
</feature>
<dbReference type="EMBL" id="JAZHXI010000014">
    <property type="protein sequence ID" value="KAL2064363.1"/>
    <property type="molecule type" value="Genomic_DNA"/>
</dbReference>
<feature type="domain" description="Zn(2)-C6 fungal-type" evidence="3">
    <location>
        <begin position="10"/>
        <end position="42"/>
    </location>
</feature>
<dbReference type="CDD" id="cd00067">
    <property type="entry name" value="GAL4"/>
    <property type="match status" value="1"/>
</dbReference>
<proteinExistence type="predicted"/>
<organism evidence="4 5">
    <name type="scientific">Oculimacula yallundae</name>
    <dbReference type="NCBI Taxonomy" id="86028"/>
    <lineage>
        <taxon>Eukaryota</taxon>
        <taxon>Fungi</taxon>
        <taxon>Dikarya</taxon>
        <taxon>Ascomycota</taxon>
        <taxon>Pezizomycotina</taxon>
        <taxon>Leotiomycetes</taxon>
        <taxon>Helotiales</taxon>
        <taxon>Ploettnerulaceae</taxon>
        <taxon>Oculimacula</taxon>
    </lineage>
</organism>
<dbReference type="SMART" id="SM00066">
    <property type="entry name" value="GAL4"/>
    <property type="match status" value="1"/>
</dbReference>
<reference evidence="4 5" key="1">
    <citation type="journal article" date="2024" name="Commun. Biol.">
        <title>Comparative genomic analysis of thermophilic fungi reveals convergent evolutionary adaptations and gene losses.</title>
        <authorList>
            <person name="Steindorff A.S."/>
            <person name="Aguilar-Pontes M.V."/>
            <person name="Robinson A.J."/>
            <person name="Andreopoulos B."/>
            <person name="LaButti K."/>
            <person name="Kuo A."/>
            <person name="Mondo S."/>
            <person name="Riley R."/>
            <person name="Otillar R."/>
            <person name="Haridas S."/>
            <person name="Lipzen A."/>
            <person name="Grimwood J."/>
            <person name="Schmutz J."/>
            <person name="Clum A."/>
            <person name="Reid I.D."/>
            <person name="Moisan M.C."/>
            <person name="Butler G."/>
            <person name="Nguyen T.T.M."/>
            <person name="Dewar K."/>
            <person name="Conant G."/>
            <person name="Drula E."/>
            <person name="Henrissat B."/>
            <person name="Hansel C."/>
            <person name="Singer S."/>
            <person name="Hutchinson M.I."/>
            <person name="de Vries R.P."/>
            <person name="Natvig D.O."/>
            <person name="Powell A.J."/>
            <person name="Tsang A."/>
            <person name="Grigoriev I.V."/>
        </authorList>
    </citation>
    <scope>NUCLEOTIDE SEQUENCE [LARGE SCALE GENOMIC DNA]</scope>
    <source>
        <strain evidence="4 5">CBS 494.80</strain>
    </source>
</reference>
<dbReference type="InterPro" id="IPR001138">
    <property type="entry name" value="Zn2Cys6_DnaBD"/>
</dbReference>
<dbReference type="Proteomes" id="UP001595075">
    <property type="component" value="Unassembled WGS sequence"/>
</dbReference>
<comment type="caution">
    <text evidence="4">The sequence shown here is derived from an EMBL/GenBank/DDBJ whole genome shotgun (WGS) entry which is preliminary data.</text>
</comment>
<gene>
    <name evidence="4" type="ORF">VTL71DRAFT_4857</name>
</gene>
<evidence type="ECO:0000256" key="2">
    <source>
        <dbReference type="SAM" id="MobiDB-lite"/>
    </source>
</evidence>
<evidence type="ECO:0000313" key="5">
    <source>
        <dbReference type="Proteomes" id="UP001595075"/>
    </source>
</evidence>
<dbReference type="PROSITE" id="PS50048">
    <property type="entry name" value="ZN2_CY6_FUNGAL_2"/>
    <property type="match status" value="1"/>
</dbReference>
<dbReference type="PROSITE" id="PS00463">
    <property type="entry name" value="ZN2_CY6_FUNGAL_1"/>
    <property type="match status" value="1"/>
</dbReference>
<accession>A0ABR4C347</accession>
<dbReference type="Pfam" id="PF00172">
    <property type="entry name" value="Zn_clus"/>
    <property type="match status" value="1"/>
</dbReference>
<feature type="region of interest" description="Disordered" evidence="2">
    <location>
        <begin position="261"/>
        <end position="281"/>
    </location>
</feature>
<evidence type="ECO:0000256" key="1">
    <source>
        <dbReference type="ARBA" id="ARBA00023242"/>
    </source>
</evidence>
<name>A0ABR4C347_9HELO</name>
<keyword evidence="5" id="KW-1185">Reference proteome</keyword>
<evidence type="ECO:0000259" key="3">
    <source>
        <dbReference type="PROSITE" id="PS50048"/>
    </source>
</evidence>
<sequence length="490" mass="54089">MANEVRRRAACDRCHSQKIRCPRQNGSEICDRCMKARKPCVFAPFRQKKIAGGDLEDVVSGVAFTPQAHDHVLEHSDKVGPGRQKRKRTTESSSRYRFLSISTYTNIGFEDTASYTVPDEPPVQIAGLDTDPLGLDWLPSSYPNPEEPTPDIAFDNFNFGTSGQYAIDFSTMIAEEPDVFAFTNEVQSRKNTNLDRSLRSTSNLLHGPNFARSTPQLSSLGRTQFSWAQAQETKPVDSIPKFIRKLSQLNVDLSDHKSTLPPLSIHDDLPPELDTEPPQKDDYVLEDTFRLTQSLIEIYPTFLHLFINPMPSSQITTPESEFLGSDTFGSDATPPSDETSSSTSSSPKHALDHASILLVISCHLRVIDIFDILFKHMETCISQKGMVKNARQAALSAPTLSIGTYLPPPSAAVPMQMLLLVQFATQLYDYAVDLASEIPYPQDKSSSGGTVDSTLLLTKAAAENVKERAASMSQRLSGLRAEMLQSGLLA</sequence>
<protein>
    <recommendedName>
        <fullName evidence="3">Zn(2)-C6 fungal-type domain-containing protein</fullName>
    </recommendedName>
</protein>
<evidence type="ECO:0000313" key="4">
    <source>
        <dbReference type="EMBL" id="KAL2064363.1"/>
    </source>
</evidence>
<dbReference type="Gene3D" id="4.10.240.10">
    <property type="entry name" value="Zn(2)-C6 fungal-type DNA-binding domain"/>
    <property type="match status" value="1"/>
</dbReference>
<dbReference type="SUPFAM" id="SSF57701">
    <property type="entry name" value="Zn2/Cys6 DNA-binding domain"/>
    <property type="match status" value="1"/>
</dbReference>
<keyword evidence="1" id="KW-0539">Nucleus</keyword>
<feature type="region of interest" description="Disordered" evidence="2">
    <location>
        <begin position="316"/>
        <end position="348"/>
    </location>
</feature>
<dbReference type="InterPro" id="IPR036864">
    <property type="entry name" value="Zn2-C6_fun-type_DNA-bd_sf"/>
</dbReference>